<dbReference type="EMBL" id="VCAZ01000137">
    <property type="protein sequence ID" value="TSX03286.1"/>
    <property type="molecule type" value="Genomic_DNA"/>
</dbReference>
<evidence type="ECO:0000313" key="1">
    <source>
        <dbReference type="EMBL" id="TSX03286.1"/>
    </source>
</evidence>
<keyword evidence="2" id="KW-1185">Reference proteome</keyword>
<sequence length="76" mass="8483">MTRCERLLLFLFPVHNQPSASPPDETSSAFRIIAPQNLEFSTSECHYGDRHICQLCGEAFSGFSLTTGVTQEYELG</sequence>
<dbReference type="Proteomes" id="UP000319801">
    <property type="component" value="Unassembled WGS sequence"/>
</dbReference>
<organism evidence="1 2">
    <name type="scientific">Bagarius yarrelli</name>
    <name type="common">Goonch</name>
    <name type="synonym">Bagrus yarrelli</name>
    <dbReference type="NCBI Taxonomy" id="175774"/>
    <lineage>
        <taxon>Eukaryota</taxon>
        <taxon>Metazoa</taxon>
        <taxon>Chordata</taxon>
        <taxon>Craniata</taxon>
        <taxon>Vertebrata</taxon>
        <taxon>Euteleostomi</taxon>
        <taxon>Actinopterygii</taxon>
        <taxon>Neopterygii</taxon>
        <taxon>Teleostei</taxon>
        <taxon>Ostariophysi</taxon>
        <taxon>Siluriformes</taxon>
        <taxon>Sisoridae</taxon>
        <taxon>Sisorinae</taxon>
        <taxon>Bagarius</taxon>
    </lineage>
</organism>
<protein>
    <submittedName>
        <fullName evidence="1">Uncharacterized protein</fullName>
    </submittedName>
</protein>
<accession>A0A556V6Z2</accession>
<reference evidence="1 2" key="1">
    <citation type="journal article" date="2019" name="Genome Biol. Evol.">
        <title>Whole-Genome Sequencing of the Giant Devil Catfish, Bagarius yarrelli.</title>
        <authorList>
            <person name="Jiang W."/>
            <person name="Lv Y."/>
            <person name="Cheng L."/>
            <person name="Yang K."/>
            <person name="Chao B."/>
            <person name="Wang X."/>
            <person name="Li Y."/>
            <person name="Pan X."/>
            <person name="You X."/>
            <person name="Zhang Y."/>
            <person name="Yang J."/>
            <person name="Li J."/>
            <person name="Zhang X."/>
            <person name="Liu S."/>
            <person name="Sun C."/>
            <person name="Yang J."/>
            <person name="Shi Q."/>
        </authorList>
    </citation>
    <scope>NUCLEOTIDE SEQUENCE [LARGE SCALE GENOMIC DNA]</scope>
    <source>
        <strain evidence="1">JWS20170419001</strain>
        <tissue evidence="1">Muscle</tissue>
    </source>
</reference>
<evidence type="ECO:0000313" key="2">
    <source>
        <dbReference type="Proteomes" id="UP000319801"/>
    </source>
</evidence>
<proteinExistence type="predicted"/>
<name>A0A556V6Z2_BAGYA</name>
<dbReference type="AlphaFoldDB" id="A0A556V6Z2"/>
<gene>
    <name evidence="1" type="ORF">Baya_13685</name>
</gene>
<comment type="caution">
    <text evidence="1">The sequence shown here is derived from an EMBL/GenBank/DDBJ whole genome shotgun (WGS) entry which is preliminary data.</text>
</comment>